<comment type="caution">
    <text evidence="1">The sequence shown here is derived from an EMBL/GenBank/DDBJ whole genome shotgun (WGS) entry which is preliminary data.</text>
</comment>
<gene>
    <name evidence="1" type="ORF">OEG84_14235</name>
</gene>
<dbReference type="SUPFAM" id="SSF53822">
    <property type="entry name" value="Periplasmic binding protein-like I"/>
    <property type="match status" value="1"/>
</dbReference>
<evidence type="ECO:0000313" key="2">
    <source>
        <dbReference type="Proteomes" id="UP001073227"/>
    </source>
</evidence>
<name>A0ABT3ZAK9_9HYPH</name>
<dbReference type="RefSeq" id="WP_267654358.1">
    <property type="nucleotide sequence ID" value="NZ_JAOVZR010000001.1"/>
</dbReference>
<dbReference type="PANTHER" id="PTHR47628">
    <property type="match status" value="1"/>
</dbReference>
<reference evidence="1" key="1">
    <citation type="submission" date="2022-10" db="EMBL/GenBank/DDBJ databases">
        <title>Hoeflea sp. G2-23, isolated from marine algae.</title>
        <authorList>
            <person name="Kristyanto S."/>
            <person name="Kim J.M."/>
            <person name="Jeon C.O."/>
        </authorList>
    </citation>
    <scope>NUCLEOTIDE SEQUENCE</scope>
    <source>
        <strain evidence="1">G2-23</strain>
    </source>
</reference>
<dbReference type="InterPro" id="IPR028082">
    <property type="entry name" value="Peripla_BP_I"/>
</dbReference>
<sequence length="359" mass="39548">MMKRNIEIGLLHSRSGDYSALAMVARTGILRGVAEINADPALDVGFSVVERDPEGRLDRYAPLCRDMLQNTGVRHIFGCITSSSRKEVIPELERFHGALWYSAPYEGFEANEHVAYTHSCPNQHLLPLLEFATPRFGNQVCLVGSNYIWGWEIAQIAREKISTLGGQILSDRYLPIGDTGLDQILEEIRALQPDFVVNSLIGESSYSFLARLGKMRAEAGNAEMLPVLSCNFTEGEIAAAGTAAEGMYAAGPFFEQDVVGHGSIAEMSRLAVHELAGYLNANPGAEMLPLTDLIALAAKQGRPLRLDSENQHASQPVVIAQLRGRKFEEILRLPEIAADPYWTRRDRSSLPRSNLRVVS</sequence>
<keyword evidence="2" id="KW-1185">Reference proteome</keyword>
<protein>
    <submittedName>
        <fullName evidence="1">Transporter substrate-binding protein</fullName>
    </submittedName>
</protein>
<dbReference type="Gene3D" id="3.40.50.2300">
    <property type="match status" value="2"/>
</dbReference>
<dbReference type="Pfam" id="PF13433">
    <property type="entry name" value="Peripla_BP_5"/>
    <property type="match status" value="1"/>
</dbReference>
<organism evidence="1 2">
    <name type="scientific">Hoeflea algicola</name>
    <dbReference type="NCBI Taxonomy" id="2983763"/>
    <lineage>
        <taxon>Bacteria</taxon>
        <taxon>Pseudomonadati</taxon>
        <taxon>Pseudomonadota</taxon>
        <taxon>Alphaproteobacteria</taxon>
        <taxon>Hyphomicrobiales</taxon>
        <taxon>Rhizobiaceae</taxon>
        <taxon>Hoeflea</taxon>
    </lineage>
</organism>
<dbReference type="Proteomes" id="UP001073227">
    <property type="component" value="Unassembled WGS sequence"/>
</dbReference>
<dbReference type="PANTHER" id="PTHR47628:SF1">
    <property type="entry name" value="ALIPHATIC AMIDASE EXPRESSION-REGULATING PROTEIN"/>
    <property type="match status" value="1"/>
</dbReference>
<evidence type="ECO:0000313" key="1">
    <source>
        <dbReference type="EMBL" id="MCY0148826.1"/>
    </source>
</evidence>
<dbReference type="EMBL" id="JAOVZR010000001">
    <property type="protein sequence ID" value="MCY0148826.1"/>
    <property type="molecule type" value="Genomic_DNA"/>
</dbReference>
<accession>A0ABT3ZAK9</accession>
<proteinExistence type="predicted"/>